<evidence type="ECO:0000313" key="1">
    <source>
        <dbReference type="EMBL" id="CAA7402582.1"/>
    </source>
</evidence>
<protein>
    <submittedName>
        <fullName evidence="1">Uncharacterized protein</fullName>
    </submittedName>
</protein>
<sequence length="109" mass="13079">MSLMILKHVILEAFKDTLFEETIIIRIFLQKLEKKFAKNDKVEISMILEKLLSMKYEGKENIREYILKMSYFTLELKTLKLELLEHLCVHLVLISLLTQFSQFKVSYNY</sequence>
<proteinExistence type="predicted"/>
<reference evidence="1" key="1">
    <citation type="submission" date="2020-02" db="EMBL/GenBank/DDBJ databases">
        <authorList>
            <person name="Scholz U."/>
            <person name="Mascher M."/>
            <person name="Fiebig A."/>
        </authorList>
    </citation>
    <scope>NUCLEOTIDE SEQUENCE</scope>
</reference>
<evidence type="ECO:0000313" key="2">
    <source>
        <dbReference type="Proteomes" id="UP000663760"/>
    </source>
</evidence>
<name>A0A7I8KYI3_SPIIN</name>
<dbReference type="EMBL" id="LR746272">
    <property type="protein sequence ID" value="CAA7402582.1"/>
    <property type="molecule type" value="Genomic_DNA"/>
</dbReference>
<dbReference type="AlphaFoldDB" id="A0A7I8KYI3"/>
<dbReference type="Proteomes" id="UP000663760">
    <property type="component" value="Chromosome 9"/>
</dbReference>
<accession>A0A7I8KYI3</accession>
<gene>
    <name evidence="1" type="ORF">SI8410_09013260</name>
</gene>
<keyword evidence="2" id="KW-1185">Reference proteome</keyword>
<organism evidence="1 2">
    <name type="scientific">Spirodela intermedia</name>
    <name type="common">Intermediate duckweed</name>
    <dbReference type="NCBI Taxonomy" id="51605"/>
    <lineage>
        <taxon>Eukaryota</taxon>
        <taxon>Viridiplantae</taxon>
        <taxon>Streptophyta</taxon>
        <taxon>Embryophyta</taxon>
        <taxon>Tracheophyta</taxon>
        <taxon>Spermatophyta</taxon>
        <taxon>Magnoliopsida</taxon>
        <taxon>Liliopsida</taxon>
        <taxon>Araceae</taxon>
        <taxon>Lemnoideae</taxon>
        <taxon>Spirodela</taxon>
    </lineage>
</organism>
<dbReference type="OrthoDB" id="653951at2759"/>